<dbReference type="SUPFAM" id="SSF50974">
    <property type="entry name" value="Nitrous oxide reductase, N-terminal domain"/>
    <property type="match status" value="1"/>
</dbReference>
<evidence type="ECO:0000256" key="4">
    <source>
        <dbReference type="ARBA" id="ARBA00023277"/>
    </source>
</evidence>
<dbReference type="Pfam" id="PF10282">
    <property type="entry name" value="Lactonase"/>
    <property type="match status" value="1"/>
</dbReference>
<dbReference type="GO" id="GO:0005829">
    <property type="term" value="C:cytosol"/>
    <property type="evidence" value="ECO:0007669"/>
    <property type="project" value="TreeGrafter"/>
</dbReference>
<dbReference type="InterPro" id="IPR019405">
    <property type="entry name" value="Lactonase_7-beta_prop"/>
</dbReference>
<comment type="similarity">
    <text evidence="1 5">Belongs to the cycloisomerase 2 family.</text>
</comment>
<proteinExistence type="inferred from homology"/>
<evidence type="ECO:0000313" key="7">
    <source>
        <dbReference type="Proteomes" id="UP000317663"/>
    </source>
</evidence>
<dbReference type="UniPathway" id="UPA00115">
    <property type="reaction ID" value="UER00409"/>
</dbReference>
<keyword evidence="3 5" id="KW-0378">Hydrolase</keyword>
<dbReference type="EC" id="3.1.1.31" evidence="5"/>
<dbReference type="NCBIfam" id="NF008258">
    <property type="entry name" value="PRK11028.1"/>
    <property type="match status" value="1"/>
</dbReference>
<dbReference type="OrthoDB" id="9790815at2"/>
<dbReference type="Gene3D" id="2.130.10.10">
    <property type="entry name" value="YVTN repeat-like/Quinoprotein amine dehydrogenase"/>
    <property type="match status" value="1"/>
</dbReference>
<dbReference type="PANTHER" id="PTHR30344:SF1">
    <property type="entry name" value="6-PHOSPHOGLUCONOLACTONASE"/>
    <property type="match status" value="1"/>
</dbReference>
<comment type="pathway">
    <text evidence="5">Carbohydrate degradation; pentose phosphate pathway; D-ribulose 5-phosphate from D-glucose 6-phosphate (oxidative stage): step 2/3.</text>
</comment>
<comment type="caution">
    <text evidence="6">The sequence shown here is derived from an EMBL/GenBank/DDBJ whole genome shotgun (WGS) entry which is preliminary data.</text>
</comment>
<dbReference type="InterPro" id="IPR011045">
    <property type="entry name" value="N2O_reductase_N"/>
</dbReference>
<dbReference type="EMBL" id="RCZD01000002">
    <property type="protein sequence ID" value="TPG63912.1"/>
    <property type="molecule type" value="Genomic_DNA"/>
</dbReference>
<dbReference type="PANTHER" id="PTHR30344">
    <property type="entry name" value="6-PHOSPHOGLUCONOLACTONASE-RELATED"/>
    <property type="match status" value="1"/>
</dbReference>
<dbReference type="GO" id="GO:0017057">
    <property type="term" value="F:6-phosphogluconolactonase activity"/>
    <property type="evidence" value="ECO:0007669"/>
    <property type="project" value="UniProtKB-UniRule"/>
</dbReference>
<dbReference type="HAMAP" id="MF_01605">
    <property type="entry name" value="6P_gluconolactonase"/>
    <property type="match status" value="1"/>
</dbReference>
<dbReference type="Proteomes" id="UP000317663">
    <property type="component" value="Unassembled WGS sequence"/>
</dbReference>
<keyword evidence="2 5" id="KW-0313">Glucose metabolism</keyword>
<dbReference type="GO" id="GO:0009051">
    <property type="term" value="P:pentose-phosphate shunt, oxidative branch"/>
    <property type="evidence" value="ECO:0007669"/>
    <property type="project" value="UniProtKB-UniRule"/>
</dbReference>
<dbReference type="RefSeq" id="WP_140470438.1">
    <property type="nucleotide sequence ID" value="NZ_RCZD01000002.1"/>
</dbReference>
<reference evidence="6 7" key="1">
    <citation type="journal article" date="2019" name="Environ. Microbiol.">
        <title>Species interactions and distinct microbial communities in high Arctic permafrost affected cryosols are associated with the CH4 and CO2 gas fluxes.</title>
        <authorList>
            <person name="Altshuler I."/>
            <person name="Hamel J."/>
            <person name="Turney S."/>
            <person name="Magnuson E."/>
            <person name="Levesque R."/>
            <person name="Greer C."/>
            <person name="Whyte L.G."/>
        </authorList>
    </citation>
    <scope>NUCLEOTIDE SEQUENCE [LARGE SCALE GENOMIC DNA]</scope>
    <source>
        <strain evidence="6 7">E4</strain>
    </source>
</reference>
<organism evidence="6 7">
    <name type="scientific">Ewingella americana</name>
    <dbReference type="NCBI Taxonomy" id="41202"/>
    <lineage>
        <taxon>Bacteria</taxon>
        <taxon>Pseudomonadati</taxon>
        <taxon>Pseudomonadota</taxon>
        <taxon>Gammaproteobacteria</taxon>
        <taxon>Enterobacterales</taxon>
        <taxon>Yersiniaceae</taxon>
        <taxon>Ewingella</taxon>
    </lineage>
</organism>
<comment type="function">
    <text evidence="5">Catalyzes the hydrolysis of 6-phosphogluconolactone to 6-phosphogluconate.</text>
</comment>
<sequence length="333" mass="36545">MKQVVYVASPESQQIHAFHLGEEGELSLLQTVDVPGQVQPMVLHPDGHRLYVGVRPEFGVVTYNIAHDGTLQQAAMAPLPGSPTHVGVDLQGRFLFSASYSFNNVSIHPINEKGEALAPIHVLEDIQAPHSANIDPTNQLLMIPALKEDRIRLFDFSLQGEATPHHIPALQTAAGAGPRHMAFHPNQHFAYCVNELNGSVDVYQRDVTNGQYRMVQTLDIMPSDFKETRWAADIHITPDGKYLYTSDRGSSLISVLTVSEDGSVLTLVGHHATQTQPRGFNIDHRGRFVITAGQKSDAIEVAKIDQNSGALTTLKTYPVGKGPMWVSILELKN</sequence>
<dbReference type="InterPro" id="IPR015943">
    <property type="entry name" value="WD40/YVTN_repeat-like_dom_sf"/>
</dbReference>
<dbReference type="InterPro" id="IPR022528">
    <property type="entry name" value="6PGL_YbhE-like"/>
</dbReference>
<evidence type="ECO:0000256" key="5">
    <source>
        <dbReference type="HAMAP-Rule" id="MF_01605"/>
    </source>
</evidence>
<name>A0A502GQW2_9GAMM</name>
<keyword evidence="7" id="KW-1185">Reference proteome</keyword>
<evidence type="ECO:0000256" key="2">
    <source>
        <dbReference type="ARBA" id="ARBA00022526"/>
    </source>
</evidence>
<protein>
    <recommendedName>
        <fullName evidence="5">6-phosphogluconolactonase</fullName>
        <shortName evidence="5">6-P-gluconolactonase</shortName>
        <ecNumber evidence="5">3.1.1.31</ecNumber>
    </recommendedName>
</protein>
<comment type="catalytic activity">
    <reaction evidence="5">
        <text>6-phospho-D-glucono-1,5-lactone + H2O = 6-phospho-D-gluconate + H(+)</text>
        <dbReference type="Rhea" id="RHEA:12556"/>
        <dbReference type="ChEBI" id="CHEBI:15377"/>
        <dbReference type="ChEBI" id="CHEBI:15378"/>
        <dbReference type="ChEBI" id="CHEBI:57955"/>
        <dbReference type="ChEBI" id="CHEBI:58759"/>
        <dbReference type="EC" id="3.1.1.31"/>
    </reaction>
</comment>
<dbReference type="AlphaFoldDB" id="A0A502GQW2"/>
<accession>A0A502GQW2</accession>
<dbReference type="GO" id="GO:0006006">
    <property type="term" value="P:glucose metabolic process"/>
    <property type="evidence" value="ECO:0007669"/>
    <property type="project" value="UniProtKB-KW"/>
</dbReference>
<evidence type="ECO:0000313" key="6">
    <source>
        <dbReference type="EMBL" id="TPG63912.1"/>
    </source>
</evidence>
<evidence type="ECO:0000256" key="3">
    <source>
        <dbReference type="ARBA" id="ARBA00022801"/>
    </source>
</evidence>
<dbReference type="InterPro" id="IPR050282">
    <property type="entry name" value="Cycloisomerase_2"/>
</dbReference>
<gene>
    <name evidence="5" type="primary">pgl</name>
    <name evidence="6" type="ORF">EAH77_03505</name>
</gene>
<evidence type="ECO:0000256" key="1">
    <source>
        <dbReference type="ARBA" id="ARBA00005564"/>
    </source>
</evidence>
<keyword evidence="4 5" id="KW-0119">Carbohydrate metabolism</keyword>